<dbReference type="EMBL" id="VRVR01000029">
    <property type="protein sequence ID" value="KAF0852555.1"/>
    <property type="molecule type" value="Genomic_DNA"/>
</dbReference>
<keyword evidence="3" id="KW-0694">RNA-binding</keyword>
<evidence type="ECO:0000256" key="3">
    <source>
        <dbReference type="ARBA" id="ARBA00022884"/>
    </source>
</evidence>
<evidence type="ECO:0000256" key="1">
    <source>
        <dbReference type="ARBA" id="ARBA00022555"/>
    </source>
</evidence>
<dbReference type="GO" id="GO:0004045">
    <property type="term" value="F:peptidyl-tRNA hydrolase activity"/>
    <property type="evidence" value="ECO:0007669"/>
    <property type="project" value="InterPro"/>
</dbReference>
<reference evidence="5" key="1">
    <citation type="submission" date="2019-09" db="EMBL/GenBank/DDBJ databases">
        <title>The Mitochondrial Proteome of the Jakobid, Andalucia godoyi, a Protist With the Most Gene-Rich and Bacteria-Like Mitochondrial Genome.</title>
        <authorList>
            <person name="Gray M.W."/>
            <person name="Burger G."/>
            <person name="Derelle R."/>
            <person name="Klimes V."/>
            <person name="Leger M."/>
            <person name="Sarrasin M."/>
            <person name="Vlcek C."/>
            <person name="Roger A.J."/>
            <person name="Elias M."/>
            <person name="Lang B.F."/>
        </authorList>
    </citation>
    <scope>NUCLEOTIDE SEQUENCE</scope>
    <source>
        <strain evidence="5">And28</strain>
    </source>
</reference>
<dbReference type="InterPro" id="IPR036416">
    <property type="entry name" value="Pept_tRNA_hydro_sf"/>
</dbReference>
<dbReference type="PANTHER" id="PTHR17224">
    <property type="entry name" value="PEPTIDYL-TRNA HYDROLASE"/>
    <property type="match status" value="1"/>
</dbReference>
<proteinExistence type="predicted"/>
<keyword evidence="2" id="KW-0378">Hydrolase</keyword>
<evidence type="ECO:0000313" key="5">
    <source>
        <dbReference type="EMBL" id="KAF0852555.1"/>
    </source>
</evidence>
<protein>
    <submittedName>
        <fullName evidence="5">Peptidyl-tRNA_hydrolase_AgPth1_2</fullName>
    </submittedName>
</protein>
<gene>
    <name evidence="5" type="ORF">ANDGO_03975</name>
</gene>
<dbReference type="Gene3D" id="3.40.50.1470">
    <property type="entry name" value="Peptidyl-tRNA hydrolase"/>
    <property type="match status" value="1"/>
</dbReference>
<dbReference type="Proteomes" id="UP000799049">
    <property type="component" value="Unassembled WGS sequence"/>
</dbReference>
<keyword evidence="1" id="KW-0820">tRNA-binding</keyword>
<dbReference type="AlphaFoldDB" id="A0A8K0F2Q1"/>
<dbReference type="InterPro" id="IPR001328">
    <property type="entry name" value="Pept_tRNA_hydro"/>
</dbReference>
<dbReference type="Pfam" id="PF01195">
    <property type="entry name" value="Pept_tRNA_hydro"/>
    <property type="match status" value="2"/>
</dbReference>
<feature type="region of interest" description="Disordered" evidence="4">
    <location>
        <begin position="151"/>
        <end position="188"/>
    </location>
</feature>
<dbReference type="PANTHER" id="PTHR17224:SF1">
    <property type="entry name" value="PEPTIDYL-TRNA HYDROLASE"/>
    <property type="match status" value="1"/>
</dbReference>
<comment type="caution">
    <text evidence="5">The sequence shown here is derived from an EMBL/GenBank/DDBJ whole genome shotgun (WGS) entry which is preliminary data.</text>
</comment>
<organism evidence="5 6">
    <name type="scientific">Andalucia godoyi</name>
    <name type="common">Flagellate</name>
    <dbReference type="NCBI Taxonomy" id="505711"/>
    <lineage>
        <taxon>Eukaryota</taxon>
        <taxon>Discoba</taxon>
        <taxon>Jakobida</taxon>
        <taxon>Andalucina</taxon>
        <taxon>Andaluciidae</taxon>
        <taxon>Andalucia</taxon>
    </lineage>
</organism>
<evidence type="ECO:0000256" key="4">
    <source>
        <dbReference type="SAM" id="MobiDB-lite"/>
    </source>
</evidence>
<name>A0A8K0F2Q1_ANDGO</name>
<evidence type="ECO:0000256" key="2">
    <source>
        <dbReference type="ARBA" id="ARBA00022801"/>
    </source>
</evidence>
<sequence>MSSSIPTFVIVGLGNNTDDLSLTRHNTGHMFVTYLAQQLSSDGQSPTFLRLRSKRFEFVDTELSVPSAASPTKFRLVLARTFCLMNESGSAVANLLKEIGFSDPMSHVIVCSDDINWHVGYLDLQENASVRGGLRGHKGFEDVEKVLGRVAGSSSSTSPPSLSGSSTSAASVSQDSAAELSSSPSTSARRSKMISEFLRVRMGVGRPPEGTNVPDHVLGKFNAAEYPIMAYMFESAMHVVLAFVKGEDYKKILKKRNKVPSKYPSCESLTPFVTPALDVE</sequence>
<dbReference type="GO" id="GO:0000049">
    <property type="term" value="F:tRNA binding"/>
    <property type="evidence" value="ECO:0007669"/>
    <property type="project" value="UniProtKB-KW"/>
</dbReference>
<accession>A0A8K0F2Q1</accession>
<evidence type="ECO:0000313" key="6">
    <source>
        <dbReference type="Proteomes" id="UP000799049"/>
    </source>
</evidence>
<keyword evidence="6" id="KW-1185">Reference proteome</keyword>
<dbReference type="OrthoDB" id="1711136at2759"/>
<dbReference type="SUPFAM" id="SSF53178">
    <property type="entry name" value="Peptidyl-tRNA hydrolase-like"/>
    <property type="match status" value="2"/>
</dbReference>